<protein>
    <submittedName>
        <fullName evidence="1">Uncharacterized protein</fullName>
    </submittedName>
</protein>
<organism evidence="1 2">
    <name type="scientific">Capsulimonas corticalis</name>
    <dbReference type="NCBI Taxonomy" id="2219043"/>
    <lineage>
        <taxon>Bacteria</taxon>
        <taxon>Bacillati</taxon>
        <taxon>Armatimonadota</taxon>
        <taxon>Armatimonadia</taxon>
        <taxon>Capsulimonadales</taxon>
        <taxon>Capsulimonadaceae</taxon>
        <taxon>Capsulimonas</taxon>
    </lineage>
</organism>
<keyword evidence="2" id="KW-1185">Reference proteome</keyword>
<proteinExistence type="predicted"/>
<accession>A0A402CQ40</accession>
<reference evidence="1 2" key="1">
    <citation type="journal article" date="2019" name="Int. J. Syst. Evol. Microbiol.">
        <title>Capsulimonas corticalis gen. nov., sp. nov., an aerobic capsulated bacterium, of a novel bacterial order, Capsulimonadales ord. nov., of the class Armatimonadia of the phylum Armatimonadetes.</title>
        <authorList>
            <person name="Li J."/>
            <person name="Kudo C."/>
            <person name="Tonouchi A."/>
        </authorList>
    </citation>
    <scope>NUCLEOTIDE SEQUENCE [LARGE SCALE GENOMIC DNA]</scope>
    <source>
        <strain evidence="1 2">AX-7</strain>
    </source>
</reference>
<dbReference type="Proteomes" id="UP000287394">
    <property type="component" value="Chromosome"/>
</dbReference>
<dbReference type="KEGG" id="ccot:CCAX7_47940"/>
<gene>
    <name evidence="1" type="ORF">CCAX7_47940</name>
</gene>
<sequence length="66" mass="7287">MNMAFSVKSKKNGTEYFLHSRAAANGTTKLYFFAKEVKDGSVDALPEGYEVSENSLTGLPILKKKK</sequence>
<dbReference type="AlphaFoldDB" id="A0A402CQ40"/>
<evidence type="ECO:0000313" key="2">
    <source>
        <dbReference type="Proteomes" id="UP000287394"/>
    </source>
</evidence>
<evidence type="ECO:0000313" key="1">
    <source>
        <dbReference type="EMBL" id="BDI32743.1"/>
    </source>
</evidence>
<dbReference type="EMBL" id="AP025739">
    <property type="protein sequence ID" value="BDI32743.1"/>
    <property type="molecule type" value="Genomic_DNA"/>
</dbReference>
<name>A0A402CQ40_9BACT</name>